<gene>
    <name evidence="2" type="ORF">ENM88_01900</name>
</gene>
<protein>
    <recommendedName>
        <fullName evidence="1">Polymerase nucleotidyl transferase domain-containing protein</fullName>
    </recommendedName>
</protein>
<feature type="domain" description="Polymerase nucleotidyl transferase" evidence="1">
    <location>
        <begin position="21"/>
        <end position="104"/>
    </location>
</feature>
<organism evidence="2">
    <name type="scientific">Thermofilum pendens</name>
    <dbReference type="NCBI Taxonomy" id="2269"/>
    <lineage>
        <taxon>Archaea</taxon>
        <taxon>Thermoproteota</taxon>
        <taxon>Thermoprotei</taxon>
        <taxon>Thermofilales</taxon>
        <taxon>Thermofilaceae</taxon>
        <taxon>Thermofilum</taxon>
    </lineage>
</organism>
<dbReference type="Pfam" id="PF01909">
    <property type="entry name" value="NTP_transf_2"/>
    <property type="match status" value="1"/>
</dbReference>
<sequence length="114" mass="12924">MFWVRYHLNHLRAWREAAKAVARAAKDLDPSAEVYVVGGAAEGRLTVLSDVDVVVVLGKASGGEEVNRLRRALYTRAVDLYGLPWDYPVEIHVMTREEFNEAFPKKNKKVVKLE</sequence>
<dbReference type="EMBL" id="DRZM01000065">
    <property type="protein sequence ID" value="HHP04491.1"/>
    <property type="molecule type" value="Genomic_DNA"/>
</dbReference>
<dbReference type="PANTHER" id="PTHR37030:SF3">
    <property type="entry name" value="POLYMERASE NUCLEOTIDYL TRANSFERASE DOMAIN-CONTAINING PROTEIN"/>
    <property type="match status" value="1"/>
</dbReference>
<dbReference type="InterPro" id="IPR002934">
    <property type="entry name" value="Polymerase_NTP_transf_dom"/>
</dbReference>
<reference evidence="2" key="1">
    <citation type="journal article" date="2020" name="mSystems">
        <title>Genome- and Community-Level Interaction Insights into Carbon Utilization and Element Cycling Functions of Hydrothermarchaeota in Hydrothermal Sediment.</title>
        <authorList>
            <person name="Zhou Z."/>
            <person name="Liu Y."/>
            <person name="Xu W."/>
            <person name="Pan J."/>
            <person name="Luo Z.H."/>
            <person name="Li M."/>
        </authorList>
    </citation>
    <scope>NUCLEOTIDE SEQUENCE [LARGE SCALE GENOMIC DNA]</scope>
    <source>
        <strain evidence="2">SpSt-1125</strain>
    </source>
</reference>
<comment type="caution">
    <text evidence="2">The sequence shown here is derived from an EMBL/GenBank/DDBJ whole genome shotgun (WGS) entry which is preliminary data.</text>
</comment>
<dbReference type="SUPFAM" id="SSF81301">
    <property type="entry name" value="Nucleotidyltransferase"/>
    <property type="match status" value="1"/>
</dbReference>
<dbReference type="AlphaFoldDB" id="A0A7J3X5Z7"/>
<proteinExistence type="predicted"/>
<dbReference type="InterPro" id="IPR043519">
    <property type="entry name" value="NT_sf"/>
</dbReference>
<dbReference type="Gene3D" id="3.30.460.10">
    <property type="entry name" value="Beta Polymerase, domain 2"/>
    <property type="match status" value="1"/>
</dbReference>
<evidence type="ECO:0000313" key="2">
    <source>
        <dbReference type="EMBL" id="HHP04491.1"/>
    </source>
</evidence>
<dbReference type="GO" id="GO:0016779">
    <property type="term" value="F:nucleotidyltransferase activity"/>
    <property type="evidence" value="ECO:0007669"/>
    <property type="project" value="InterPro"/>
</dbReference>
<dbReference type="PANTHER" id="PTHR37030">
    <property type="entry name" value="NUCLEOTIDYLTRANSFERASE"/>
    <property type="match status" value="1"/>
</dbReference>
<evidence type="ECO:0000259" key="1">
    <source>
        <dbReference type="Pfam" id="PF01909"/>
    </source>
</evidence>
<accession>A0A7J3X5Z7</accession>
<name>A0A7J3X5Z7_THEPE</name>